<sequence length="141" mass="16713">MLPSSRNLRSKVIPSKSVAKTSISNNPKYEHIDVSERQKELNKCVEAEAWLREKQQVQDTLPKYATRVLSSADIRHKEETVDRVVFDSSLELLSDVSAIGFFSWQDTFHRRHLLRRTMTFRHRLLLLRRMMTFHHRLLRLA</sequence>
<name>A0ACB9QZX6_9MYRT</name>
<dbReference type="EMBL" id="CM042884">
    <property type="protein sequence ID" value="KAI4371121.1"/>
    <property type="molecule type" value="Genomic_DNA"/>
</dbReference>
<keyword evidence="2" id="KW-1185">Reference proteome</keyword>
<dbReference type="Proteomes" id="UP001057402">
    <property type="component" value="Chromosome 5"/>
</dbReference>
<comment type="caution">
    <text evidence="1">The sequence shown here is derived from an EMBL/GenBank/DDBJ whole genome shotgun (WGS) entry which is preliminary data.</text>
</comment>
<proteinExistence type="predicted"/>
<protein>
    <submittedName>
        <fullName evidence="1">Uncharacterized protein</fullName>
    </submittedName>
</protein>
<gene>
    <name evidence="1" type="ORF">MLD38_019389</name>
</gene>
<evidence type="ECO:0000313" key="1">
    <source>
        <dbReference type="EMBL" id="KAI4371121.1"/>
    </source>
</evidence>
<evidence type="ECO:0000313" key="2">
    <source>
        <dbReference type="Proteomes" id="UP001057402"/>
    </source>
</evidence>
<accession>A0ACB9QZX6</accession>
<organism evidence="1 2">
    <name type="scientific">Melastoma candidum</name>
    <dbReference type="NCBI Taxonomy" id="119954"/>
    <lineage>
        <taxon>Eukaryota</taxon>
        <taxon>Viridiplantae</taxon>
        <taxon>Streptophyta</taxon>
        <taxon>Embryophyta</taxon>
        <taxon>Tracheophyta</taxon>
        <taxon>Spermatophyta</taxon>
        <taxon>Magnoliopsida</taxon>
        <taxon>eudicotyledons</taxon>
        <taxon>Gunneridae</taxon>
        <taxon>Pentapetalae</taxon>
        <taxon>rosids</taxon>
        <taxon>malvids</taxon>
        <taxon>Myrtales</taxon>
        <taxon>Melastomataceae</taxon>
        <taxon>Melastomatoideae</taxon>
        <taxon>Melastomateae</taxon>
        <taxon>Melastoma</taxon>
    </lineage>
</organism>
<reference evidence="2" key="1">
    <citation type="journal article" date="2023" name="Front. Plant Sci.">
        <title>Chromosomal-level genome assembly of Melastoma candidum provides insights into trichome evolution.</title>
        <authorList>
            <person name="Zhong Y."/>
            <person name="Wu W."/>
            <person name="Sun C."/>
            <person name="Zou P."/>
            <person name="Liu Y."/>
            <person name="Dai S."/>
            <person name="Zhou R."/>
        </authorList>
    </citation>
    <scope>NUCLEOTIDE SEQUENCE [LARGE SCALE GENOMIC DNA]</scope>
</reference>